<dbReference type="GO" id="GO:0006357">
    <property type="term" value="P:regulation of transcription by RNA polymerase II"/>
    <property type="evidence" value="ECO:0007669"/>
    <property type="project" value="TreeGrafter"/>
</dbReference>
<evidence type="ECO:0000256" key="9">
    <source>
        <dbReference type="PROSITE-ProRule" id="PRU00042"/>
    </source>
</evidence>
<dbReference type="PANTHER" id="PTHR45993">
    <property type="entry name" value="B-CELL LYMPHOMA/LEUKEMIA 11"/>
    <property type="match status" value="1"/>
</dbReference>
<dbReference type="GO" id="GO:0000978">
    <property type="term" value="F:RNA polymerase II cis-regulatory region sequence-specific DNA binding"/>
    <property type="evidence" value="ECO:0007669"/>
    <property type="project" value="TreeGrafter"/>
</dbReference>
<sequence length="199" mass="21287">MSLNPQQQLLTESPHAGGSVTLALEISIVNTLRMCTPLDLNTYNDGGGMLATTGGGRGGGRSWGGRGEARLIVPLEGDQLFMKGQQAGAELRCPFCGFVSRGINSRQNIHNHLLTHTGEKPFQCSMCPMRCLKKSNLKRHMLRHHPSPTTVHLCTDIPTPAPPPPPPPQLPTSVSQLPNITTLGLSAAMSSLPANQQTN</sequence>
<keyword evidence="8" id="KW-0539">Nucleus</keyword>
<name>A0AAE1PMC7_9EUCA</name>
<evidence type="ECO:0000256" key="3">
    <source>
        <dbReference type="ARBA" id="ARBA00022737"/>
    </source>
</evidence>
<dbReference type="InterPro" id="IPR051497">
    <property type="entry name" value="Dev/Hematopoietic_TF"/>
</dbReference>
<protein>
    <recommendedName>
        <fullName evidence="10">C2H2-type domain-containing protein</fullName>
    </recommendedName>
</protein>
<gene>
    <name evidence="11" type="ORF">Pmani_018763</name>
</gene>
<reference evidence="11" key="1">
    <citation type="submission" date="2023-11" db="EMBL/GenBank/DDBJ databases">
        <title>Genome assemblies of two species of porcelain crab, Petrolisthes cinctipes and Petrolisthes manimaculis (Anomura: Porcellanidae).</title>
        <authorList>
            <person name="Angst P."/>
        </authorList>
    </citation>
    <scope>NUCLEOTIDE SEQUENCE</scope>
    <source>
        <strain evidence="11">PB745_02</strain>
        <tissue evidence="11">Gill</tissue>
    </source>
</reference>
<dbReference type="Gene3D" id="3.30.160.60">
    <property type="entry name" value="Classic Zinc Finger"/>
    <property type="match status" value="2"/>
</dbReference>
<dbReference type="SMART" id="SM00355">
    <property type="entry name" value="ZnF_C2H2"/>
    <property type="match status" value="2"/>
</dbReference>
<keyword evidence="4 9" id="KW-0863">Zinc-finger</keyword>
<evidence type="ECO:0000256" key="2">
    <source>
        <dbReference type="ARBA" id="ARBA00022723"/>
    </source>
</evidence>
<evidence type="ECO:0000256" key="7">
    <source>
        <dbReference type="ARBA" id="ARBA00023163"/>
    </source>
</evidence>
<dbReference type="PROSITE" id="PS00028">
    <property type="entry name" value="ZINC_FINGER_C2H2_1"/>
    <property type="match status" value="1"/>
</dbReference>
<dbReference type="PANTHER" id="PTHR45993:SF6">
    <property type="entry name" value="C2H2-TYPE DOMAIN-CONTAINING PROTEIN"/>
    <property type="match status" value="1"/>
</dbReference>
<evidence type="ECO:0000313" key="11">
    <source>
        <dbReference type="EMBL" id="KAK4309652.1"/>
    </source>
</evidence>
<dbReference type="InterPro" id="IPR013087">
    <property type="entry name" value="Znf_C2H2_type"/>
</dbReference>
<keyword evidence="6" id="KW-0805">Transcription regulation</keyword>
<keyword evidence="5" id="KW-0862">Zinc</keyword>
<dbReference type="Proteomes" id="UP001292094">
    <property type="component" value="Unassembled WGS sequence"/>
</dbReference>
<evidence type="ECO:0000313" key="12">
    <source>
        <dbReference type="Proteomes" id="UP001292094"/>
    </source>
</evidence>
<keyword evidence="3" id="KW-0677">Repeat</keyword>
<evidence type="ECO:0000256" key="8">
    <source>
        <dbReference type="ARBA" id="ARBA00023242"/>
    </source>
</evidence>
<evidence type="ECO:0000256" key="5">
    <source>
        <dbReference type="ARBA" id="ARBA00022833"/>
    </source>
</evidence>
<dbReference type="FunFam" id="3.30.160.60:FF:000446">
    <property type="entry name" value="Zinc finger protein"/>
    <property type="match status" value="1"/>
</dbReference>
<keyword evidence="12" id="KW-1185">Reference proteome</keyword>
<proteinExistence type="predicted"/>
<dbReference type="GO" id="GO:0003700">
    <property type="term" value="F:DNA-binding transcription factor activity"/>
    <property type="evidence" value="ECO:0007669"/>
    <property type="project" value="TreeGrafter"/>
</dbReference>
<evidence type="ECO:0000256" key="1">
    <source>
        <dbReference type="ARBA" id="ARBA00004123"/>
    </source>
</evidence>
<accession>A0AAE1PMC7</accession>
<comment type="caution">
    <text evidence="11">The sequence shown here is derived from an EMBL/GenBank/DDBJ whole genome shotgun (WGS) entry which is preliminary data.</text>
</comment>
<keyword evidence="7" id="KW-0804">Transcription</keyword>
<dbReference type="PROSITE" id="PS50157">
    <property type="entry name" value="ZINC_FINGER_C2H2_2"/>
    <property type="match status" value="1"/>
</dbReference>
<keyword evidence="2" id="KW-0479">Metal-binding</keyword>
<dbReference type="AlphaFoldDB" id="A0AAE1PMC7"/>
<evidence type="ECO:0000256" key="6">
    <source>
        <dbReference type="ARBA" id="ARBA00023015"/>
    </source>
</evidence>
<dbReference type="SUPFAM" id="SSF57667">
    <property type="entry name" value="beta-beta-alpha zinc fingers"/>
    <property type="match status" value="1"/>
</dbReference>
<dbReference type="InterPro" id="IPR036236">
    <property type="entry name" value="Znf_C2H2_sf"/>
</dbReference>
<dbReference type="EMBL" id="JAWZYT010001729">
    <property type="protein sequence ID" value="KAK4309652.1"/>
    <property type="molecule type" value="Genomic_DNA"/>
</dbReference>
<evidence type="ECO:0000256" key="4">
    <source>
        <dbReference type="ARBA" id="ARBA00022771"/>
    </source>
</evidence>
<organism evidence="11 12">
    <name type="scientific">Petrolisthes manimaculis</name>
    <dbReference type="NCBI Taxonomy" id="1843537"/>
    <lineage>
        <taxon>Eukaryota</taxon>
        <taxon>Metazoa</taxon>
        <taxon>Ecdysozoa</taxon>
        <taxon>Arthropoda</taxon>
        <taxon>Crustacea</taxon>
        <taxon>Multicrustacea</taxon>
        <taxon>Malacostraca</taxon>
        <taxon>Eumalacostraca</taxon>
        <taxon>Eucarida</taxon>
        <taxon>Decapoda</taxon>
        <taxon>Pleocyemata</taxon>
        <taxon>Anomura</taxon>
        <taxon>Galatheoidea</taxon>
        <taxon>Porcellanidae</taxon>
        <taxon>Petrolisthes</taxon>
    </lineage>
</organism>
<dbReference type="GO" id="GO:0008270">
    <property type="term" value="F:zinc ion binding"/>
    <property type="evidence" value="ECO:0007669"/>
    <property type="project" value="UniProtKB-KW"/>
</dbReference>
<feature type="domain" description="C2H2-type" evidence="10">
    <location>
        <begin position="91"/>
        <end position="121"/>
    </location>
</feature>
<comment type="subcellular location">
    <subcellularLocation>
        <location evidence="1">Nucleus</location>
    </subcellularLocation>
</comment>
<dbReference type="GO" id="GO:0005634">
    <property type="term" value="C:nucleus"/>
    <property type="evidence" value="ECO:0007669"/>
    <property type="project" value="UniProtKB-SubCell"/>
</dbReference>
<evidence type="ECO:0000259" key="10">
    <source>
        <dbReference type="PROSITE" id="PS50157"/>
    </source>
</evidence>